<evidence type="ECO:0000256" key="1">
    <source>
        <dbReference type="SAM" id="MobiDB-lite"/>
    </source>
</evidence>
<feature type="compositionally biased region" description="Low complexity" evidence="1">
    <location>
        <begin position="336"/>
        <end position="346"/>
    </location>
</feature>
<feature type="compositionally biased region" description="Acidic residues" evidence="1">
    <location>
        <begin position="399"/>
        <end position="410"/>
    </location>
</feature>
<comment type="caution">
    <text evidence="2">The sequence shown here is derived from an EMBL/GenBank/DDBJ whole genome shotgun (WGS) entry which is preliminary data.</text>
</comment>
<evidence type="ECO:0000313" key="2">
    <source>
        <dbReference type="EMBL" id="GAA1102671.1"/>
    </source>
</evidence>
<feature type="compositionally biased region" description="Low complexity" evidence="1">
    <location>
        <begin position="364"/>
        <end position="377"/>
    </location>
</feature>
<dbReference type="Proteomes" id="UP001501581">
    <property type="component" value="Unassembled WGS sequence"/>
</dbReference>
<name>A0ABP4EFB3_9ACTN</name>
<feature type="region of interest" description="Disordered" evidence="1">
    <location>
        <begin position="301"/>
        <end position="416"/>
    </location>
</feature>
<evidence type="ECO:0000313" key="3">
    <source>
        <dbReference type="Proteomes" id="UP001501581"/>
    </source>
</evidence>
<feature type="region of interest" description="Disordered" evidence="1">
    <location>
        <begin position="174"/>
        <end position="277"/>
    </location>
</feature>
<accession>A0ABP4EFB3</accession>
<sequence>MTCDAGSAPNAGAAERRLAATIAGADELEITKAAQGWRSASEILFEVKNGLIGQADALEKDKTLSKAGPAAAVAYRRIADQVQKRIDEVNRAAGALVKASTAITEVKNTQLSPAIGAFSPGGLRAEGVDLIDMRKAHQSAQTSRLGVRDQESQAALTKLDTELEGVAVILREITGERTPDRFDPQQKSATTPSAAPTPTHVISGPTKQPPVYQVTPVKPPTTIVEPIPVQPEPVWPGPNDTDDPGPKNPIDPVRPTSPTVQAPTGPISAPTPGSPVPGAVTGIGAGVVSTGAALAATRSGVPLRGLTPGTPAQLGRSAAKPGSSTLGRPGMTPGQSATARPATSGARGTGAGSRAGLAPGQSGTRGAAGRRGPVAAAGTGGRRGKRDERGEDRDALTYADDESWLGEEEAGGAVLD</sequence>
<proteinExistence type="predicted"/>
<reference evidence="3" key="1">
    <citation type="journal article" date="2019" name="Int. J. Syst. Evol. Microbiol.">
        <title>The Global Catalogue of Microorganisms (GCM) 10K type strain sequencing project: providing services to taxonomists for standard genome sequencing and annotation.</title>
        <authorList>
            <consortium name="The Broad Institute Genomics Platform"/>
            <consortium name="The Broad Institute Genome Sequencing Center for Infectious Disease"/>
            <person name="Wu L."/>
            <person name="Ma J."/>
        </authorList>
    </citation>
    <scope>NUCLEOTIDE SEQUENCE [LARGE SCALE GENOMIC DNA]</scope>
    <source>
        <strain evidence="3">JCM 13008</strain>
    </source>
</reference>
<feature type="compositionally biased region" description="Basic and acidic residues" evidence="1">
    <location>
        <begin position="385"/>
        <end position="395"/>
    </location>
</feature>
<keyword evidence="3" id="KW-1185">Reference proteome</keyword>
<protein>
    <submittedName>
        <fullName evidence="2">Uncharacterized protein</fullName>
    </submittedName>
</protein>
<gene>
    <name evidence="2" type="ORF">GCM10009668_21600</name>
</gene>
<dbReference type="RefSeq" id="WP_343994221.1">
    <property type="nucleotide sequence ID" value="NZ_BAAALG010000008.1"/>
</dbReference>
<feature type="compositionally biased region" description="Low complexity" evidence="1">
    <location>
        <begin position="188"/>
        <end position="199"/>
    </location>
</feature>
<organism evidence="2 3">
    <name type="scientific">Nocardioides dubius</name>
    <dbReference type="NCBI Taxonomy" id="317019"/>
    <lineage>
        <taxon>Bacteria</taxon>
        <taxon>Bacillati</taxon>
        <taxon>Actinomycetota</taxon>
        <taxon>Actinomycetes</taxon>
        <taxon>Propionibacteriales</taxon>
        <taxon>Nocardioidaceae</taxon>
        <taxon>Nocardioides</taxon>
    </lineage>
</organism>
<feature type="compositionally biased region" description="Basic and acidic residues" evidence="1">
    <location>
        <begin position="174"/>
        <end position="184"/>
    </location>
</feature>
<dbReference type="EMBL" id="BAAALG010000008">
    <property type="protein sequence ID" value="GAA1102671.1"/>
    <property type="molecule type" value="Genomic_DNA"/>
</dbReference>